<reference evidence="4" key="1">
    <citation type="submission" date="2020-04" db="EMBL/GenBank/DDBJ databases">
        <authorList>
            <person name="Neveu A P."/>
        </authorList>
    </citation>
    <scope>NUCLEOTIDE SEQUENCE</scope>
    <source>
        <tissue evidence="4">Whole embryo</tissue>
    </source>
</reference>
<evidence type="ECO:0000313" key="4">
    <source>
        <dbReference type="EMBL" id="CAB3264209.1"/>
    </source>
</evidence>
<dbReference type="InterPro" id="IPR038765">
    <property type="entry name" value="Papain-like_cys_pep_sf"/>
</dbReference>
<dbReference type="SUPFAM" id="SSF54001">
    <property type="entry name" value="Cysteine proteinases"/>
    <property type="match status" value="1"/>
</dbReference>
<proteinExistence type="evidence at transcript level"/>
<keyword evidence="3" id="KW-0012">Acyltransferase</keyword>
<organism evidence="4">
    <name type="scientific">Phallusia mammillata</name>
    <dbReference type="NCBI Taxonomy" id="59560"/>
    <lineage>
        <taxon>Eukaryota</taxon>
        <taxon>Metazoa</taxon>
        <taxon>Chordata</taxon>
        <taxon>Tunicata</taxon>
        <taxon>Ascidiacea</taxon>
        <taxon>Phlebobranchia</taxon>
        <taxon>Ascidiidae</taxon>
        <taxon>Phallusia</taxon>
    </lineage>
</organism>
<name>A0A6F9DM53_9ASCI</name>
<dbReference type="InterPro" id="IPR001447">
    <property type="entry name" value="Arylamine_N-AcTrfase"/>
</dbReference>
<dbReference type="GO" id="GO:0004060">
    <property type="term" value="F:arylamine N-acetyltransferase activity"/>
    <property type="evidence" value="ECO:0007669"/>
    <property type="project" value="UniProtKB-EC"/>
</dbReference>
<comment type="similarity">
    <text evidence="1">Belongs to the arylamine N-acetyltransferase family.</text>
</comment>
<dbReference type="AlphaFoldDB" id="A0A6F9DM53"/>
<gene>
    <name evidence="4" type="primary">Nat2-003</name>
</gene>
<accession>A0A6F9DM53</accession>
<dbReference type="Pfam" id="PF00797">
    <property type="entry name" value="Acetyltransf_2"/>
    <property type="match status" value="1"/>
</dbReference>
<sequence length="86" mass="10041">MKEKDEFSFSFNHMLLQVILDGQSWLVDVGFGYPSFYLPLKMKVMIPQEQTMGLYRLKIFRQPSVVEFKTNDVSFLGSLQYFAMSA</sequence>
<evidence type="ECO:0000256" key="1">
    <source>
        <dbReference type="ARBA" id="ARBA00006547"/>
    </source>
</evidence>
<dbReference type="EC" id="2.3.1.5" evidence="2"/>
<keyword evidence="4" id="KW-0808">Transferase</keyword>
<dbReference type="Gene3D" id="2.40.128.150">
    <property type="entry name" value="Cysteine proteinases"/>
    <property type="match status" value="1"/>
</dbReference>
<evidence type="ECO:0000256" key="2">
    <source>
        <dbReference type="ARBA" id="ARBA00012701"/>
    </source>
</evidence>
<evidence type="ECO:0000256" key="3">
    <source>
        <dbReference type="ARBA" id="ARBA00023315"/>
    </source>
</evidence>
<protein>
    <recommendedName>
        <fullName evidence="2">arylamine N-acetyltransferase</fullName>
        <ecNumber evidence="2">2.3.1.5</ecNumber>
    </recommendedName>
</protein>
<dbReference type="EMBL" id="LR788347">
    <property type="protein sequence ID" value="CAB3264209.1"/>
    <property type="molecule type" value="mRNA"/>
</dbReference>